<keyword evidence="2" id="KW-0687">Ribonucleoprotein</keyword>
<feature type="non-terminal residue" evidence="2">
    <location>
        <position position="1"/>
    </location>
</feature>
<protein>
    <submittedName>
        <fullName evidence="2">LSU ribosomal protein L6p (L9e)</fullName>
    </submittedName>
</protein>
<sequence>SGARHRQAAGRPAGGGDPEGQAAGAVQGQGHPLQRRADPAQSRQGRI</sequence>
<evidence type="ECO:0000256" key="1">
    <source>
        <dbReference type="SAM" id="MobiDB-lite"/>
    </source>
</evidence>
<feature type="non-terminal residue" evidence="2">
    <location>
        <position position="47"/>
    </location>
</feature>
<dbReference type="EMBL" id="CADCVB010000235">
    <property type="protein sequence ID" value="CAA9452723.1"/>
    <property type="molecule type" value="Genomic_DNA"/>
</dbReference>
<accession>A0A6J4R1B3</accession>
<feature type="region of interest" description="Disordered" evidence="1">
    <location>
        <begin position="1"/>
        <end position="47"/>
    </location>
</feature>
<dbReference type="GO" id="GO:0005840">
    <property type="term" value="C:ribosome"/>
    <property type="evidence" value="ECO:0007669"/>
    <property type="project" value="UniProtKB-KW"/>
</dbReference>
<reference evidence="2" key="1">
    <citation type="submission" date="2020-02" db="EMBL/GenBank/DDBJ databases">
        <authorList>
            <person name="Meier V. D."/>
        </authorList>
    </citation>
    <scope>NUCLEOTIDE SEQUENCE</scope>
    <source>
        <strain evidence="2">AVDCRST_MAG78</strain>
    </source>
</reference>
<feature type="compositionally biased region" description="Low complexity" evidence="1">
    <location>
        <begin position="20"/>
        <end position="30"/>
    </location>
</feature>
<gene>
    <name evidence="2" type="ORF">AVDCRST_MAG78-3606</name>
</gene>
<keyword evidence="2" id="KW-0689">Ribosomal protein</keyword>
<evidence type="ECO:0000313" key="2">
    <source>
        <dbReference type="EMBL" id="CAA9452723.1"/>
    </source>
</evidence>
<proteinExistence type="predicted"/>
<organism evidence="2">
    <name type="scientific">uncultured Rubrobacteraceae bacterium</name>
    <dbReference type="NCBI Taxonomy" id="349277"/>
    <lineage>
        <taxon>Bacteria</taxon>
        <taxon>Bacillati</taxon>
        <taxon>Actinomycetota</taxon>
        <taxon>Rubrobacteria</taxon>
        <taxon>Rubrobacterales</taxon>
        <taxon>Rubrobacteraceae</taxon>
        <taxon>environmental samples</taxon>
    </lineage>
</organism>
<dbReference type="AlphaFoldDB" id="A0A6J4R1B3"/>
<name>A0A6J4R1B3_9ACTN</name>